<keyword evidence="2" id="KW-0812">Transmembrane</keyword>
<dbReference type="EMBL" id="JAANHS010000004">
    <property type="protein sequence ID" value="NHB76582.1"/>
    <property type="molecule type" value="Genomic_DNA"/>
</dbReference>
<dbReference type="InterPro" id="IPR029044">
    <property type="entry name" value="Nucleotide-diphossugar_trans"/>
</dbReference>
<keyword evidence="6" id="KW-1185">Reference proteome</keyword>
<gene>
    <name evidence="5" type="ORF">G8O29_07480</name>
</gene>
<feature type="compositionally biased region" description="Basic and acidic residues" evidence="4">
    <location>
        <begin position="363"/>
        <end position="377"/>
    </location>
</feature>
<name>A0ABX0G6H5_9RHOB</name>
<comment type="subcellular location">
    <subcellularLocation>
        <location evidence="1">Membrane</location>
        <topology evidence="1">Single-pass membrane protein</topology>
    </subcellularLocation>
</comment>
<proteinExistence type="predicted"/>
<dbReference type="RefSeq" id="WP_166402618.1">
    <property type="nucleotide sequence ID" value="NZ_JAANHS010000004.1"/>
</dbReference>
<dbReference type="PANTHER" id="PTHR21461">
    <property type="entry name" value="GLYCOSYLTRANSFERASE FAMILY 92 PROTEIN"/>
    <property type="match status" value="1"/>
</dbReference>
<evidence type="ECO:0000256" key="3">
    <source>
        <dbReference type="ARBA" id="ARBA00022989"/>
    </source>
</evidence>
<comment type="caution">
    <text evidence="5">The sequence shown here is derived from an EMBL/GenBank/DDBJ whole genome shotgun (WGS) entry which is preliminary data.</text>
</comment>
<feature type="region of interest" description="Disordered" evidence="4">
    <location>
        <begin position="363"/>
        <end position="386"/>
    </location>
</feature>
<evidence type="ECO:0000313" key="5">
    <source>
        <dbReference type="EMBL" id="NHB76582.1"/>
    </source>
</evidence>
<reference evidence="5 6" key="1">
    <citation type="journal article" date="2022" name="Microorganisms">
        <title>Genome Sequence and Characterization of a Xanthorhodopsin-Containing, Aerobic Anoxygenic Phototrophic Rhodobacter Species, Isolated from Mesophilic Conditions at Yellowstone National Park.</title>
        <authorList>
            <person name="Kyndt J.A."/>
            <person name="Robertson S."/>
            <person name="Shoffstall I.B."/>
            <person name="Ramaley R.F."/>
            <person name="Meyer T.E."/>
        </authorList>
    </citation>
    <scope>NUCLEOTIDE SEQUENCE [LARGE SCALE GENOMIC DNA]</scope>
    <source>
        <strain evidence="5 6">M37P</strain>
    </source>
</reference>
<evidence type="ECO:0000256" key="1">
    <source>
        <dbReference type="ARBA" id="ARBA00004167"/>
    </source>
</evidence>
<dbReference type="Proteomes" id="UP001515660">
    <property type="component" value="Unassembled WGS sequence"/>
</dbReference>
<organism evidence="5 6">
    <name type="scientific">Rhodobacter calidifons</name>
    <dbReference type="NCBI Taxonomy" id="2715277"/>
    <lineage>
        <taxon>Bacteria</taxon>
        <taxon>Pseudomonadati</taxon>
        <taxon>Pseudomonadota</taxon>
        <taxon>Alphaproteobacteria</taxon>
        <taxon>Rhodobacterales</taxon>
        <taxon>Rhodobacter group</taxon>
        <taxon>Rhodobacter</taxon>
    </lineage>
</organism>
<sequence>MTFTRQTSRHGALVALSTMKDEGPTVVEWVAHHLAIGFTEIMVYTNDCSDGTDDLLKRLAALDIGVHHRDNVIPEGMKPHPSMLKAAAEEELIVNSDWLLVLDADEFMVINHPSGTLDGLVADLNAMGASAMVLTWRIFGSSGIRDWSRAPITEQFTRAAPEFWNKGWGTKTLLKFDPKYLRLGMHRPIIKSQHKDTDYPESVLWVNGSGRPLEDWFKFRGWRSIRRTVGYDWAQINHYAIKSMAAYSLRKFRGNANLKKDKYNADYWSLQDRNEVEDTRIFRHRDRRAAIMAELLSDPEVRRLHEAAHDRAEARLAEYRQSPDYLAYVANLEAASNVPISQVVAKPPKPRDPEAVRAVQTRLEQRRNALPKEERRTPPPPGWGSPFASPYVSGSADLSQDIPLELVENQGLKIPLDPRVFTAASLEVLKSGKFDRRHARNIAGFLNGCSSLLDLDAGVGFVALRARAALPDLRVTIHEERPALLLLSRRIAALNFPETDGLAWTQTTLNPDGIWSGLHRLIATARPEALRLSGPLLPAEAFDAAALTGVRRILIPFLDPSEVTSARAKLVPALAALGFAEDENGEPNGTLFLRRDQVLPMSQILPPEATAA</sequence>
<keyword evidence="3" id="KW-1133">Transmembrane helix</keyword>
<evidence type="ECO:0000256" key="2">
    <source>
        <dbReference type="ARBA" id="ARBA00022692"/>
    </source>
</evidence>
<protein>
    <submittedName>
        <fullName evidence="5">Glycosyltransferase family 2 protein</fullName>
    </submittedName>
</protein>
<keyword evidence="3" id="KW-0472">Membrane</keyword>
<dbReference type="Pfam" id="PF13704">
    <property type="entry name" value="Glyco_tranf_2_4"/>
    <property type="match status" value="1"/>
</dbReference>
<dbReference type="PANTHER" id="PTHR21461:SF69">
    <property type="entry name" value="GLYCOSYLTRANSFERASE FAMILY 92 PROTEIN"/>
    <property type="match status" value="1"/>
</dbReference>
<evidence type="ECO:0000313" key="6">
    <source>
        <dbReference type="Proteomes" id="UP001515660"/>
    </source>
</evidence>
<accession>A0ABX0G6H5</accession>
<dbReference type="SUPFAM" id="SSF53448">
    <property type="entry name" value="Nucleotide-diphospho-sugar transferases"/>
    <property type="match status" value="1"/>
</dbReference>
<evidence type="ECO:0000256" key="4">
    <source>
        <dbReference type="SAM" id="MobiDB-lite"/>
    </source>
</evidence>